<dbReference type="KEGG" id="agv:OJF2_04020"/>
<evidence type="ECO:0000313" key="2">
    <source>
        <dbReference type="Proteomes" id="UP000324233"/>
    </source>
</evidence>
<evidence type="ECO:0000313" key="1">
    <source>
        <dbReference type="EMBL" id="QEH31935.1"/>
    </source>
</evidence>
<dbReference type="Proteomes" id="UP000324233">
    <property type="component" value="Chromosome"/>
</dbReference>
<proteinExistence type="predicted"/>
<dbReference type="AlphaFoldDB" id="A0A5B9VVW9"/>
<keyword evidence="2" id="KW-1185">Reference proteome</keyword>
<sequence>MKTRRRFRIGAFGALAMSMRGILKEALSASNFSCNNLRSICWATAWRLVNSTCTNRARVRVRHPDLEPIEERLEPVPPQ</sequence>
<gene>
    <name evidence="1" type="ORF">OJF2_04020</name>
</gene>
<organism evidence="1 2">
    <name type="scientific">Aquisphaera giovannonii</name>
    <dbReference type="NCBI Taxonomy" id="406548"/>
    <lineage>
        <taxon>Bacteria</taxon>
        <taxon>Pseudomonadati</taxon>
        <taxon>Planctomycetota</taxon>
        <taxon>Planctomycetia</taxon>
        <taxon>Isosphaerales</taxon>
        <taxon>Isosphaeraceae</taxon>
        <taxon>Aquisphaera</taxon>
    </lineage>
</organism>
<name>A0A5B9VVW9_9BACT</name>
<dbReference type="EMBL" id="CP042997">
    <property type="protein sequence ID" value="QEH31935.1"/>
    <property type="molecule type" value="Genomic_DNA"/>
</dbReference>
<reference evidence="1 2" key="1">
    <citation type="submission" date="2019-08" db="EMBL/GenBank/DDBJ databases">
        <title>Deep-cultivation of Planctomycetes and their phenomic and genomic characterization uncovers novel biology.</title>
        <authorList>
            <person name="Wiegand S."/>
            <person name="Jogler M."/>
            <person name="Boedeker C."/>
            <person name="Pinto D."/>
            <person name="Vollmers J."/>
            <person name="Rivas-Marin E."/>
            <person name="Kohn T."/>
            <person name="Peeters S.H."/>
            <person name="Heuer A."/>
            <person name="Rast P."/>
            <person name="Oberbeckmann S."/>
            <person name="Bunk B."/>
            <person name="Jeske O."/>
            <person name="Meyerdierks A."/>
            <person name="Storesund J.E."/>
            <person name="Kallscheuer N."/>
            <person name="Luecker S."/>
            <person name="Lage O.M."/>
            <person name="Pohl T."/>
            <person name="Merkel B.J."/>
            <person name="Hornburger P."/>
            <person name="Mueller R.-W."/>
            <person name="Bruemmer F."/>
            <person name="Labrenz M."/>
            <person name="Spormann A.M."/>
            <person name="Op den Camp H."/>
            <person name="Overmann J."/>
            <person name="Amann R."/>
            <person name="Jetten M.S.M."/>
            <person name="Mascher T."/>
            <person name="Medema M.H."/>
            <person name="Devos D.P."/>
            <person name="Kaster A.-K."/>
            <person name="Ovreas L."/>
            <person name="Rohde M."/>
            <person name="Galperin M.Y."/>
            <person name="Jogler C."/>
        </authorList>
    </citation>
    <scope>NUCLEOTIDE SEQUENCE [LARGE SCALE GENOMIC DNA]</scope>
    <source>
        <strain evidence="1 2">OJF2</strain>
    </source>
</reference>
<protein>
    <submittedName>
        <fullName evidence="1">Uncharacterized protein</fullName>
    </submittedName>
</protein>
<accession>A0A5B9VVW9</accession>